<evidence type="ECO:0000256" key="1">
    <source>
        <dbReference type="SAM" id="MobiDB-lite"/>
    </source>
</evidence>
<feature type="region of interest" description="Disordered" evidence="1">
    <location>
        <begin position="131"/>
        <end position="151"/>
    </location>
</feature>
<protein>
    <recommendedName>
        <fullName evidence="4">Zn(2)-C6 fungal-type domain-containing protein</fullName>
    </recommendedName>
</protein>
<gene>
    <name evidence="2" type="ORF">DFH08DRAFT_963241</name>
</gene>
<dbReference type="GO" id="GO:0008270">
    <property type="term" value="F:zinc ion binding"/>
    <property type="evidence" value="ECO:0007669"/>
    <property type="project" value="InterPro"/>
</dbReference>
<evidence type="ECO:0000313" key="2">
    <source>
        <dbReference type="EMBL" id="KAJ7342493.1"/>
    </source>
</evidence>
<name>A0AAD6ZVK4_9AGAR</name>
<sequence length="614" mass="67727">MSRHRAVTLEFSPLTPHGTYELSAKCIAALTSPAHLTHLETSAVIKSDAEEVLGDLLHALSAAPKLQPGIGKLRVSSSATVIIQMRLVEKKPKKPSACNPCKAGRIMCHPQPGGAPCPRCVAKNTICTTTPVPRGRPRKNPPPSSSSLTPPETLQLVLHPVPKFGTSAYDCPDLSPEFVSHCFEEIRFDPRYGSPLIAGTSIRADVRAASFQLDLLPPQSRVLALCMVAYGSLWSFHPSVLGEGPHPESFLDYDFFSSRHELLTCGVRRAPAYRALRAEALKAAWEIGIILVPSNENAASCYLLDLMDQNDFCSAGRPWATAYIAHIRALAPIWWAESYSILGFSGFSRWTGVLMAECLVSMRNRTALVVTPQDQLLLCGSEPPPLEILIESLQRAANDSIKTFSWASLRPYLFHVTTLCRQLSDEITGEFARTRPLCEDTVRNFLGSLSKVHSILDLLFDHIARANGPGSAAYFTSLAFSGMVLPLYRELQYREKANNDTPPNQRARERWRTLRVEAHNMAVLGGRALARGLRCLAKIHYLPYQWAIVCAWAEFVADEADEHTPSGSMARDLETFANELKLLGYSLDFASAPQTSGLIERLDKHVDRALDALF</sequence>
<keyword evidence="3" id="KW-1185">Reference proteome</keyword>
<dbReference type="InterPro" id="IPR036864">
    <property type="entry name" value="Zn2-C6_fun-type_DNA-bd_sf"/>
</dbReference>
<dbReference type="GO" id="GO:0000981">
    <property type="term" value="F:DNA-binding transcription factor activity, RNA polymerase II-specific"/>
    <property type="evidence" value="ECO:0007669"/>
    <property type="project" value="InterPro"/>
</dbReference>
<dbReference type="Proteomes" id="UP001218218">
    <property type="component" value="Unassembled WGS sequence"/>
</dbReference>
<accession>A0AAD6ZVK4</accession>
<proteinExistence type="predicted"/>
<evidence type="ECO:0000313" key="3">
    <source>
        <dbReference type="Proteomes" id="UP001218218"/>
    </source>
</evidence>
<dbReference type="EMBL" id="JARIHO010000025">
    <property type="protein sequence ID" value="KAJ7342493.1"/>
    <property type="molecule type" value="Genomic_DNA"/>
</dbReference>
<dbReference type="AlphaFoldDB" id="A0AAD6ZVK4"/>
<organism evidence="2 3">
    <name type="scientific">Mycena albidolilacea</name>
    <dbReference type="NCBI Taxonomy" id="1033008"/>
    <lineage>
        <taxon>Eukaryota</taxon>
        <taxon>Fungi</taxon>
        <taxon>Dikarya</taxon>
        <taxon>Basidiomycota</taxon>
        <taxon>Agaricomycotina</taxon>
        <taxon>Agaricomycetes</taxon>
        <taxon>Agaricomycetidae</taxon>
        <taxon>Agaricales</taxon>
        <taxon>Marasmiineae</taxon>
        <taxon>Mycenaceae</taxon>
        <taxon>Mycena</taxon>
    </lineage>
</organism>
<evidence type="ECO:0008006" key="4">
    <source>
        <dbReference type="Google" id="ProtNLM"/>
    </source>
</evidence>
<comment type="caution">
    <text evidence="2">The sequence shown here is derived from an EMBL/GenBank/DDBJ whole genome shotgun (WGS) entry which is preliminary data.</text>
</comment>
<reference evidence="2" key="1">
    <citation type="submission" date="2023-03" db="EMBL/GenBank/DDBJ databases">
        <title>Massive genome expansion in bonnet fungi (Mycena s.s.) driven by repeated elements and novel gene families across ecological guilds.</title>
        <authorList>
            <consortium name="Lawrence Berkeley National Laboratory"/>
            <person name="Harder C.B."/>
            <person name="Miyauchi S."/>
            <person name="Viragh M."/>
            <person name="Kuo A."/>
            <person name="Thoen E."/>
            <person name="Andreopoulos B."/>
            <person name="Lu D."/>
            <person name="Skrede I."/>
            <person name="Drula E."/>
            <person name="Henrissat B."/>
            <person name="Morin E."/>
            <person name="Kohler A."/>
            <person name="Barry K."/>
            <person name="LaButti K."/>
            <person name="Morin E."/>
            <person name="Salamov A."/>
            <person name="Lipzen A."/>
            <person name="Mereny Z."/>
            <person name="Hegedus B."/>
            <person name="Baldrian P."/>
            <person name="Stursova M."/>
            <person name="Weitz H."/>
            <person name="Taylor A."/>
            <person name="Grigoriev I.V."/>
            <person name="Nagy L.G."/>
            <person name="Martin F."/>
            <person name="Kauserud H."/>
        </authorList>
    </citation>
    <scope>NUCLEOTIDE SEQUENCE</scope>
    <source>
        <strain evidence="2">CBHHK002</strain>
    </source>
</reference>
<dbReference type="SUPFAM" id="SSF57701">
    <property type="entry name" value="Zn2/Cys6 DNA-binding domain"/>
    <property type="match status" value="1"/>
</dbReference>